<dbReference type="Proteomes" id="UP000000707">
    <property type="component" value="Unassembled WGS sequence"/>
</dbReference>
<accession>G3BFI7</accession>
<proteinExistence type="predicted"/>
<gene>
    <name evidence="1" type="ORF">CANTEDRAFT_116755</name>
</gene>
<dbReference type="Gene3D" id="3.40.630.30">
    <property type="match status" value="1"/>
</dbReference>
<dbReference type="GeneID" id="18248434"/>
<evidence type="ECO:0008006" key="3">
    <source>
        <dbReference type="Google" id="ProtNLM"/>
    </source>
</evidence>
<dbReference type="AlphaFoldDB" id="G3BFI7"/>
<dbReference type="InterPro" id="IPR052742">
    <property type="entry name" value="Mito_N-acetyltransferase"/>
</dbReference>
<dbReference type="RefSeq" id="XP_006690443.1">
    <property type="nucleotide sequence ID" value="XM_006690380.1"/>
</dbReference>
<dbReference type="InterPro" id="IPR016181">
    <property type="entry name" value="Acyl_CoA_acyltransferase"/>
</dbReference>
<dbReference type="OrthoDB" id="10264707at2759"/>
<organism evidence="2">
    <name type="scientific">Candida tenuis (strain ATCC 10573 / BCRC 21748 / CBS 615 / JCM 9827 / NBRC 10315 / NRRL Y-1498 / VKM Y-70)</name>
    <name type="common">Yeast</name>
    <name type="synonym">Yamadazyma tenuis</name>
    <dbReference type="NCBI Taxonomy" id="590646"/>
    <lineage>
        <taxon>Eukaryota</taxon>
        <taxon>Fungi</taxon>
        <taxon>Dikarya</taxon>
        <taxon>Ascomycota</taxon>
        <taxon>Saccharomycotina</taxon>
        <taxon>Pichiomycetes</taxon>
        <taxon>Debaryomycetaceae</taxon>
        <taxon>Yamadazyma</taxon>
    </lineage>
</organism>
<dbReference type="PANTHER" id="PTHR43138:SF1">
    <property type="entry name" value="N-ACETYLTRANSFERASE ACA1"/>
    <property type="match status" value="1"/>
</dbReference>
<dbReference type="HOGENOM" id="CLU_013985_42_1_1"/>
<evidence type="ECO:0000313" key="1">
    <source>
        <dbReference type="EMBL" id="EGV61230.1"/>
    </source>
</evidence>
<evidence type="ECO:0000313" key="2">
    <source>
        <dbReference type="Proteomes" id="UP000000707"/>
    </source>
</evidence>
<dbReference type="GO" id="GO:0005634">
    <property type="term" value="C:nucleus"/>
    <property type="evidence" value="ECO:0007669"/>
    <property type="project" value="TreeGrafter"/>
</dbReference>
<dbReference type="KEGG" id="cten:18248434"/>
<keyword evidence="2" id="KW-1185">Reference proteome</keyword>
<dbReference type="PANTHER" id="PTHR43138">
    <property type="entry name" value="ACETYLTRANSFERASE, GNAT FAMILY"/>
    <property type="match status" value="1"/>
</dbReference>
<dbReference type="STRING" id="590646.G3BFI7"/>
<sequence>MTVDSTSYESVKHLPFAGNQFPAVVTEPIMFNLAKNGQPVTLLCINDASQVPPSLMRVLYREFKYIVDEGLTYPHHVTMDYQGFQEYWFHHFVGVLVEGHYASVQELPIEESEQFWDERYLGDFYVKPNYIGRCSHVCNAGFKTHHGKRGLGLGKELGRKYLEVAPQLGYKYSVFNLVFETNKASLKIWDDLGFERIGYVKNAAVLKGHDGFVGAVMFGKDL</sequence>
<reference evidence="1 2" key="1">
    <citation type="journal article" date="2011" name="Proc. Natl. Acad. Sci. U.S.A.">
        <title>Comparative genomics of xylose-fermenting fungi for enhanced biofuel production.</title>
        <authorList>
            <person name="Wohlbach D.J."/>
            <person name="Kuo A."/>
            <person name="Sato T.K."/>
            <person name="Potts K.M."/>
            <person name="Salamov A.A."/>
            <person name="LaButti K.M."/>
            <person name="Sun H."/>
            <person name="Clum A."/>
            <person name="Pangilinan J.L."/>
            <person name="Lindquist E.A."/>
            <person name="Lucas S."/>
            <person name="Lapidus A."/>
            <person name="Jin M."/>
            <person name="Gunawan C."/>
            <person name="Balan V."/>
            <person name="Dale B.E."/>
            <person name="Jeffries T.W."/>
            <person name="Zinkel R."/>
            <person name="Barry K.W."/>
            <person name="Grigoriev I.V."/>
            <person name="Gasch A.P."/>
        </authorList>
    </citation>
    <scope>NUCLEOTIDE SEQUENCE [LARGE SCALE GENOMIC DNA]</scope>
    <source>
        <strain evidence="1">ATCC 10573</strain>
        <strain evidence="2">ATCC 10573 / BCRC 21748 / CBS 615 / JCM 9827 / NBRC 10315 / NRRL Y-1498 / VKM Y-70</strain>
    </source>
</reference>
<dbReference type="EMBL" id="GL996528">
    <property type="protein sequence ID" value="EGV61230.1"/>
    <property type="molecule type" value="Genomic_DNA"/>
</dbReference>
<dbReference type="EMBL" id="GL996528">
    <property type="protein sequence ID" value="EGV61229.1"/>
    <property type="molecule type" value="Genomic_DNA"/>
</dbReference>
<protein>
    <recommendedName>
        <fullName evidence="3">N-acetyltransferase domain-containing protein</fullName>
    </recommendedName>
</protein>
<name>G3BFI7_CANTC</name>
<dbReference type="SUPFAM" id="SSF55729">
    <property type="entry name" value="Acyl-CoA N-acyltransferases (Nat)"/>
    <property type="match status" value="1"/>
</dbReference>
<dbReference type="eggNOG" id="ENOG502QRFX">
    <property type="taxonomic scope" value="Eukaryota"/>
</dbReference>